<accession>A0A9W7W076</accession>
<sequence length="557" mass="61919">MDKYDMVVVGAGWHGLVAAKVYLELHPDEKLLVLEAEGSCGGTWSQNRLYPGLKSNNLLGTYEYPDYPMTTETYGVKPGEHIPAAALHRYLTDFAKKFGVFARTRFNTKVTSIEALGNGQWRVSISSEQSVEQLETKKIILASGLTSQPNMPSYVGMKDFAAPIFHAKDFCRNGDTVNTAKKAVIVGGAKSAMDAAYAYATNGVEVDMVIRENGNGPVWISYPWVMGGKKRLEQLLAVRWMTWFSPCIFGGVDGYSWIRNFLHGTTVGRFVVKQFWSGLEGEVVEKNGYASNPELQKLQPWNSAFWIGSGLSIHNYDTDFFQMVKDGRVRVHSKVDVDHLTKHNVHLTNGEILSADVLVAATGWRKEPAIDFVNFGDAGIGLALSEEDQKRLATAADEKVLTKFPRLRDQPALNFKQSKSPFRLYRYIVPPALKARRNIAFAGLVSSVITSTAASVQALWISAFLDGQLDYEASSPEDVTDEVMLHTQWNKWRHPTGYGASLPDFAFDGLPYIDLMMKDLGLKVNRKPGVLADITVPYGPPDFAGIVDEWREQHSKS</sequence>
<protein>
    <submittedName>
        <fullName evidence="4">Dimethylaniline monooxygenase</fullName>
    </submittedName>
</protein>
<keyword evidence="3" id="KW-0560">Oxidoreductase</keyword>
<evidence type="ECO:0000313" key="5">
    <source>
        <dbReference type="Proteomes" id="UP001138500"/>
    </source>
</evidence>
<dbReference type="InterPro" id="IPR050346">
    <property type="entry name" value="FMO-like"/>
</dbReference>
<dbReference type="OrthoDB" id="2915840at2759"/>
<reference evidence="4 5" key="1">
    <citation type="journal article" date="2018" name="IMA Fungus">
        <title>IMA Genome-F 10: Nine draft genome sequences of Claviceps purpurea s.lat., including C. arundinis, C. humidiphila, and C. cf. spartinae, pseudomolecules for the pitch canker pathogen Fusarium circinatum, draft genome of Davidsoniella eucalypti, Grosmannia galeiformis, Quambalaria eucalypti, and Teratosphaeria destructans.</title>
        <authorList>
            <person name="Wingfield B.D."/>
            <person name="Liu M."/>
            <person name="Nguyen H.D."/>
            <person name="Lane F.A."/>
            <person name="Morgan S.W."/>
            <person name="De Vos L."/>
            <person name="Wilken P.M."/>
            <person name="Duong T.A."/>
            <person name="Aylward J."/>
            <person name="Coetzee M.P."/>
            <person name="Dadej K."/>
            <person name="De Beer Z.W."/>
            <person name="Findlay W."/>
            <person name="Havenga M."/>
            <person name="Kolarik M."/>
            <person name="Menzies J.G."/>
            <person name="Naidoo K."/>
            <person name="Pochopski O."/>
            <person name="Shoukouhi P."/>
            <person name="Santana Q.C."/>
            <person name="Seifert K.A."/>
            <person name="Soal N."/>
            <person name="Steenkamp E.T."/>
            <person name="Tatham C.T."/>
            <person name="van der Nest M.A."/>
            <person name="Wingfield M.J."/>
        </authorList>
    </citation>
    <scope>NUCLEOTIDE SEQUENCE [LARGE SCALE GENOMIC DNA]</scope>
    <source>
        <strain evidence="4">CMW44962</strain>
    </source>
</reference>
<proteinExistence type="predicted"/>
<dbReference type="Proteomes" id="UP001138500">
    <property type="component" value="Unassembled WGS sequence"/>
</dbReference>
<keyword evidence="1" id="KW-0285">Flavoprotein</keyword>
<reference evidence="4 5" key="2">
    <citation type="journal article" date="2021" name="Curr. Genet.">
        <title>Genetic response to nitrogen starvation in the aggressive Eucalyptus foliar pathogen Teratosphaeria destructans.</title>
        <authorList>
            <person name="Havenga M."/>
            <person name="Wingfield B.D."/>
            <person name="Wingfield M.J."/>
            <person name="Dreyer L.L."/>
            <person name="Roets F."/>
            <person name="Aylward J."/>
        </authorList>
    </citation>
    <scope>NUCLEOTIDE SEQUENCE [LARGE SCALE GENOMIC DNA]</scope>
    <source>
        <strain evidence="4">CMW44962</strain>
    </source>
</reference>
<dbReference type="PANTHER" id="PTHR23023">
    <property type="entry name" value="DIMETHYLANILINE MONOOXYGENASE"/>
    <property type="match status" value="1"/>
</dbReference>
<dbReference type="Pfam" id="PF13738">
    <property type="entry name" value="Pyr_redox_3"/>
    <property type="match status" value="1"/>
</dbReference>
<dbReference type="PROSITE" id="PS50276">
    <property type="entry name" value="PANCREATIC_HORMONE_2"/>
    <property type="match status" value="1"/>
</dbReference>
<dbReference type="SUPFAM" id="SSF51905">
    <property type="entry name" value="FAD/NAD(P)-binding domain"/>
    <property type="match status" value="3"/>
</dbReference>
<organism evidence="4 5">
    <name type="scientific">Teratosphaeria destructans</name>
    <dbReference type="NCBI Taxonomy" id="418781"/>
    <lineage>
        <taxon>Eukaryota</taxon>
        <taxon>Fungi</taxon>
        <taxon>Dikarya</taxon>
        <taxon>Ascomycota</taxon>
        <taxon>Pezizomycotina</taxon>
        <taxon>Dothideomycetes</taxon>
        <taxon>Dothideomycetidae</taxon>
        <taxon>Mycosphaerellales</taxon>
        <taxon>Teratosphaeriaceae</taxon>
        <taxon>Teratosphaeria</taxon>
    </lineage>
</organism>
<evidence type="ECO:0000256" key="3">
    <source>
        <dbReference type="ARBA" id="ARBA00023002"/>
    </source>
</evidence>
<name>A0A9W7W076_9PEZI</name>
<keyword evidence="2" id="KW-0274">FAD</keyword>
<dbReference type="PRINTS" id="PR00411">
    <property type="entry name" value="PNDRDTASEI"/>
</dbReference>
<comment type="caution">
    <text evidence="4">The sequence shown here is derived from an EMBL/GenBank/DDBJ whole genome shotgun (WGS) entry which is preliminary data.</text>
</comment>
<dbReference type="AlphaFoldDB" id="A0A9W7W076"/>
<dbReference type="Gene3D" id="3.50.50.60">
    <property type="entry name" value="FAD/NAD(P)-binding domain"/>
    <property type="match status" value="1"/>
</dbReference>
<dbReference type="GO" id="GO:0004497">
    <property type="term" value="F:monooxygenase activity"/>
    <property type="evidence" value="ECO:0007669"/>
    <property type="project" value="UniProtKB-KW"/>
</dbReference>
<evidence type="ECO:0000256" key="1">
    <source>
        <dbReference type="ARBA" id="ARBA00022630"/>
    </source>
</evidence>
<evidence type="ECO:0000313" key="4">
    <source>
        <dbReference type="EMBL" id="KAH9823604.1"/>
    </source>
</evidence>
<dbReference type="EMBL" id="RIBY02002189">
    <property type="protein sequence ID" value="KAH9823604.1"/>
    <property type="molecule type" value="Genomic_DNA"/>
</dbReference>
<keyword evidence="5" id="KW-1185">Reference proteome</keyword>
<evidence type="ECO:0000256" key="2">
    <source>
        <dbReference type="ARBA" id="ARBA00022827"/>
    </source>
</evidence>
<gene>
    <name evidence="4" type="ORF">Tdes44962_MAKER04563</name>
</gene>
<keyword evidence="4" id="KW-0503">Monooxygenase</keyword>
<dbReference type="InterPro" id="IPR036188">
    <property type="entry name" value="FAD/NAD-bd_sf"/>
</dbReference>